<dbReference type="CDD" id="cd08422">
    <property type="entry name" value="PBP2_CrgA_like"/>
    <property type="match status" value="1"/>
</dbReference>
<dbReference type="InterPro" id="IPR000847">
    <property type="entry name" value="LysR_HTH_N"/>
</dbReference>
<keyword evidence="2" id="KW-0805">Transcription regulation</keyword>
<evidence type="ECO:0000256" key="3">
    <source>
        <dbReference type="ARBA" id="ARBA00023125"/>
    </source>
</evidence>
<dbReference type="EMBL" id="CP040818">
    <property type="protein sequence ID" value="QDL90807.1"/>
    <property type="molecule type" value="Genomic_DNA"/>
</dbReference>
<dbReference type="PRINTS" id="PR00039">
    <property type="entry name" value="HTHLYSR"/>
</dbReference>
<organism evidence="6 7">
    <name type="scientific">Paroceanicella profunda</name>
    <dbReference type="NCBI Taxonomy" id="2579971"/>
    <lineage>
        <taxon>Bacteria</taxon>
        <taxon>Pseudomonadati</taxon>
        <taxon>Pseudomonadota</taxon>
        <taxon>Alphaproteobacteria</taxon>
        <taxon>Rhodobacterales</taxon>
        <taxon>Paracoccaceae</taxon>
        <taxon>Paroceanicella</taxon>
    </lineage>
</organism>
<keyword evidence="3" id="KW-0238">DNA-binding</keyword>
<dbReference type="InterPro" id="IPR036390">
    <property type="entry name" value="WH_DNA-bd_sf"/>
</dbReference>
<proteinExistence type="inferred from homology"/>
<dbReference type="OrthoDB" id="9813056at2"/>
<dbReference type="PANTHER" id="PTHR30537">
    <property type="entry name" value="HTH-TYPE TRANSCRIPTIONAL REGULATOR"/>
    <property type="match status" value="1"/>
</dbReference>
<protein>
    <submittedName>
        <fullName evidence="6">LysR family transcriptional regulator</fullName>
    </submittedName>
</protein>
<evidence type="ECO:0000256" key="4">
    <source>
        <dbReference type="ARBA" id="ARBA00023163"/>
    </source>
</evidence>
<dbReference type="InterPro" id="IPR058163">
    <property type="entry name" value="LysR-type_TF_proteobact-type"/>
</dbReference>
<dbReference type="SUPFAM" id="SSF53850">
    <property type="entry name" value="Periplasmic binding protein-like II"/>
    <property type="match status" value="1"/>
</dbReference>
<keyword evidence="7" id="KW-1185">Reference proteome</keyword>
<dbReference type="Pfam" id="PF00126">
    <property type="entry name" value="HTH_1"/>
    <property type="match status" value="1"/>
</dbReference>
<accession>A0A5B8FG81</accession>
<dbReference type="InterPro" id="IPR036388">
    <property type="entry name" value="WH-like_DNA-bd_sf"/>
</dbReference>
<feature type="domain" description="HTH lysR-type" evidence="5">
    <location>
        <begin position="1"/>
        <end position="59"/>
    </location>
</feature>
<dbReference type="Pfam" id="PF03466">
    <property type="entry name" value="LysR_substrate"/>
    <property type="match status" value="1"/>
</dbReference>
<name>A0A5B8FG81_9RHOB</name>
<evidence type="ECO:0000256" key="2">
    <source>
        <dbReference type="ARBA" id="ARBA00023015"/>
    </source>
</evidence>
<dbReference type="GO" id="GO:0043565">
    <property type="term" value="F:sequence-specific DNA binding"/>
    <property type="evidence" value="ECO:0007669"/>
    <property type="project" value="TreeGrafter"/>
</dbReference>
<dbReference type="PANTHER" id="PTHR30537:SF5">
    <property type="entry name" value="HTH-TYPE TRANSCRIPTIONAL ACTIVATOR TTDR-RELATED"/>
    <property type="match status" value="1"/>
</dbReference>
<dbReference type="InterPro" id="IPR005119">
    <property type="entry name" value="LysR_subst-bd"/>
</dbReference>
<evidence type="ECO:0000313" key="6">
    <source>
        <dbReference type="EMBL" id="QDL90807.1"/>
    </source>
</evidence>
<dbReference type="FunFam" id="1.10.10.10:FF:000001">
    <property type="entry name" value="LysR family transcriptional regulator"/>
    <property type="match status" value="1"/>
</dbReference>
<dbReference type="KEGG" id="ppru:FDP22_02785"/>
<evidence type="ECO:0000313" key="7">
    <source>
        <dbReference type="Proteomes" id="UP000305888"/>
    </source>
</evidence>
<dbReference type="Gene3D" id="3.40.190.290">
    <property type="match status" value="1"/>
</dbReference>
<dbReference type="Proteomes" id="UP000305888">
    <property type="component" value="Chromosome"/>
</dbReference>
<dbReference type="SUPFAM" id="SSF46785">
    <property type="entry name" value="Winged helix' DNA-binding domain"/>
    <property type="match status" value="1"/>
</dbReference>
<dbReference type="GO" id="GO:0006351">
    <property type="term" value="P:DNA-templated transcription"/>
    <property type="evidence" value="ECO:0007669"/>
    <property type="project" value="TreeGrafter"/>
</dbReference>
<comment type="similarity">
    <text evidence="1">Belongs to the LysR transcriptional regulatory family.</text>
</comment>
<dbReference type="GO" id="GO:0003700">
    <property type="term" value="F:DNA-binding transcription factor activity"/>
    <property type="evidence" value="ECO:0007669"/>
    <property type="project" value="InterPro"/>
</dbReference>
<evidence type="ECO:0000256" key="1">
    <source>
        <dbReference type="ARBA" id="ARBA00009437"/>
    </source>
</evidence>
<dbReference type="AlphaFoldDB" id="A0A5B8FG81"/>
<gene>
    <name evidence="6" type="ORF">FDP22_02785</name>
</gene>
<dbReference type="RefSeq" id="WP_138576401.1">
    <property type="nucleotide sequence ID" value="NZ_CP040818.1"/>
</dbReference>
<dbReference type="PROSITE" id="PS50931">
    <property type="entry name" value="HTH_LYSR"/>
    <property type="match status" value="1"/>
</dbReference>
<evidence type="ECO:0000259" key="5">
    <source>
        <dbReference type="PROSITE" id="PS50931"/>
    </source>
</evidence>
<reference evidence="6 7" key="1">
    <citation type="submission" date="2019-06" db="EMBL/GenBank/DDBJ databases">
        <title>Genome sequence of Rhodobacteraceae bacterium D4M1.</title>
        <authorList>
            <person name="Cao J."/>
        </authorList>
    </citation>
    <scope>NUCLEOTIDE SEQUENCE [LARGE SCALE GENOMIC DNA]</scope>
    <source>
        <strain evidence="6 7">D4M1</strain>
    </source>
</reference>
<sequence>MDRLTEMEAFLRVVDQGGFTEAARKMGLSKSAVSKHVSALEVRLGARLLNRTTRRVSPTEIGLAYYDRASRVLADATEADAMVSSMQSEPKGELRVSAPVSFGVHHLSPVVADFLADYPDVSVHMVLDDRFVELVAEGFDVAIRIGTLPDSSLRAKKLAETDQMLLASQEYIDRVGNPASIDDLSGHMLLHYSNLATGNFWRVTNGNGEDRDIRAGGRLSANNGDALLAAARRGLGIVMVPSFFLSGTPEANGLVRLLPDLMPQQLGIYAIYPPGRFPQPKLRAFIDFLSERFRGISADGWATLGDHPE</sequence>
<dbReference type="Gene3D" id="1.10.10.10">
    <property type="entry name" value="Winged helix-like DNA-binding domain superfamily/Winged helix DNA-binding domain"/>
    <property type="match status" value="1"/>
</dbReference>
<keyword evidence="4" id="KW-0804">Transcription</keyword>